<feature type="domain" description="ATPase AAA-type core" evidence="4">
    <location>
        <begin position="173"/>
        <end position="275"/>
    </location>
</feature>
<dbReference type="InterPro" id="IPR003959">
    <property type="entry name" value="ATPase_AAA_core"/>
</dbReference>
<dbReference type="PANTHER" id="PTHR43392:SF2">
    <property type="entry name" value="AAA-TYPE ATPASE FAMILY PROTEIN _ ANKYRIN REPEAT FAMILY PROTEIN"/>
    <property type="match status" value="1"/>
</dbReference>
<dbReference type="STRING" id="1365484.W6PR63"/>
<dbReference type="OrthoDB" id="2423195at2759"/>
<proteinExistence type="inferred from homology"/>
<dbReference type="InterPro" id="IPR050773">
    <property type="entry name" value="CbxX/CfxQ_RuBisCO_ESX"/>
</dbReference>
<dbReference type="PANTHER" id="PTHR43392">
    <property type="entry name" value="AAA-TYPE ATPASE FAMILY PROTEIN / ANKYRIN REPEAT FAMILY PROTEIN"/>
    <property type="match status" value="1"/>
</dbReference>
<dbReference type="GO" id="GO:0005524">
    <property type="term" value="F:ATP binding"/>
    <property type="evidence" value="ECO:0007669"/>
    <property type="project" value="UniProtKB-KW"/>
</dbReference>
<protein>
    <submittedName>
        <fullName evidence="5">CbxX/CfqX</fullName>
    </submittedName>
</protein>
<keyword evidence="3" id="KW-0067">ATP-binding</keyword>
<evidence type="ECO:0000313" key="5">
    <source>
        <dbReference type="EMBL" id="CDM26236.1"/>
    </source>
</evidence>
<evidence type="ECO:0000313" key="6">
    <source>
        <dbReference type="Proteomes" id="UP000030686"/>
    </source>
</evidence>
<reference evidence="5" key="1">
    <citation type="journal article" date="2014" name="Nat. Commun.">
        <title>Multiple recent horizontal transfers of a large genomic region in cheese making fungi.</title>
        <authorList>
            <person name="Cheeseman K."/>
            <person name="Ropars J."/>
            <person name="Renault P."/>
            <person name="Dupont J."/>
            <person name="Gouzy J."/>
            <person name="Branca A."/>
            <person name="Abraham A.L."/>
            <person name="Ceppi M."/>
            <person name="Conseiller E."/>
            <person name="Debuchy R."/>
            <person name="Malagnac F."/>
            <person name="Goarin A."/>
            <person name="Silar P."/>
            <person name="Lacoste S."/>
            <person name="Sallet E."/>
            <person name="Bensimon A."/>
            <person name="Giraud T."/>
            <person name="Brygoo Y."/>
        </authorList>
    </citation>
    <scope>NUCLEOTIDE SEQUENCE [LARGE SCALE GENOMIC DNA]</scope>
    <source>
        <strain evidence="5">FM164</strain>
    </source>
</reference>
<keyword evidence="6" id="KW-1185">Reference proteome</keyword>
<accession>W6PR63</accession>
<evidence type="ECO:0000256" key="2">
    <source>
        <dbReference type="ARBA" id="ARBA00022741"/>
    </source>
</evidence>
<dbReference type="PRINTS" id="PR00819">
    <property type="entry name" value="CBXCFQXSUPER"/>
</dbReference>
<dbReference type="Proteomes" id="UP000030686">
    <property type="component" value="Unassembled WGS sequence"/>
</dbReference>
<dbReference type="AlphaFoldDB" id="W6PR63"/>
<organism evidence="5 6">
    <name type="scientific">Penicillium roqueforti (strain FM164)</name>
    <dbReference type="NCBI Taxonomy" id="1365484"/>
    <lineage>
        <taxon>Eukaryota</taxon>
        <taxon>Fungi</taxon>
        <taxon>Dikarya</taxon>
        <taxon>Ascomycota</taxon>
        <taxon>Pezizomycotina</taxon>
        <taxon>Eurotiomycetes</taxon>
        <taxon>Eurotiomycetidae</taxon>
        <taxon>Eurotiales</taxon>
        <taxon>Aspergillaceae</taxon>
        <taxon>Penicillium</taxon>
    </lineage>
</organism>
<comment type="similarity">
    <text evidence="1">Belongs to the CbxX/CfxQ family.</text>
</comment>
<evidence type="ECO:0000256" key="1">
    <source>
        <dbReference type="ARBA" id="ARBA00010378"/>
    </source>
</evidence>
<gene>
    <name evidence="5" type="ORF">PROQFM164_S01g000045</name>
</gene>
<dbReference type="InterPro" id="IPR027417">
    <property type="entry name" value="P-loop_NTPase"/>
</dbReference>
<dbReference type="Gene3D" id="3.40.50.300">
    <property type="entry name" value="P-loop containing nucleotide triphosphate hydrolases"/>
    <property type="match status" value="2"/>
</dbReference>
<sequence>MAAPERLNVLLSQARNVLILVGNSETFVSSRKGRKYWRPFINQMKSEGHLYNRLPVQCEQHPQTNTILRTAEDFDRECPDRGCPAPYGMKLSCGVYECPSKCHQLADHSNMKCIKIAKRSCRFYIQEDEVKEHIIGLETVKAKFLSIKWKVDAAIRQNIDLSHDRYGSVLLRNPGSGKTTIARLYTKFLSSIGIIPSDTFIEMTGSRLTNNGISGCQKTIETLLKSSGGAIFIDKAYQLLSSSLSGSQVLDFLLAEVKNLIRKVVFILTGYQRPIEKFFAHNPGLPSRFPHKL</sequence>
<dbReference type="GO" id="GO:0016887">
    <property type="term" value="F:ATP hydrolysis activity"/>
    <property type="evidence" value="ECO:0007669"/>
    <property type="project" value="InterPro"/>
</dbReference>
<dbReference type="SUPFAM" id="SSF52540">
    <property type="entry name" value="P-loop containing nucleoside triphosphate hydrolases"/>
    <property type="match status" value="1"/>
</dbReference>
<evidence type="ECO:0000256" key="3">
    <source>
        <dbReference type="ARBA" id="ARBA00022840"/>
    </source>
</evidence>
<dbReference type="EMBL" id="HG792015">
    <property type="protein sequence ID" value="CDM26236.1"/>
    <property type="molecule type" value="Genomic_DNA"/>
</dbReference>
<dbReference type="Pfam" id="PF00004">
    <property type="entry name" value="AAA"/>
    <property type="match status" value="1"/>
</dbReference>
<keyword evidence="2" id="KW-0547">Nucleotide-binding</keyword>
<name>W6PR63_PENRF</name>
<dbReference type="InterPro" id="IPR000641">
    <property type="entry name" value="CbxX/CfxQ"/>
</dbReference>
<evidence type="ECO:0000259" key="4">
    <source>
        <dbReference type="Pfam" id="PF00004"/>
    </source>
</evidence>